<reference evidence="2" key="1">
    <citation type="journal article" date="2020" name="mSystems">
        <title>Genome- and Community-Level Interaction Insights into Carbon Utilization and Element Cycling Functions of Hydrothermarchaeota in Hydrothermal Sediment.</title>
        <authorList>
            <person name="Zhou Z."/>
            <person name="Liu Y."/>
            <person name="Xu W."/>
            <person name="Pan J."/>
            <person name="Luo Z.H."/>
            <person name="Li M."/>
        </authorList>
    </citation>
    <scope>NUCLEOTIDE SEQUENCE [LARGE SCALE GENOMIC DNA]</scope>
    <source>
        <strain evidence="2">SpSt-86</strain>
    </source>
</reference>
<keyword evidence="1" id="KW-0732">Signal</keyword>
<evidence type="ECO:0008006" key="3">
    <source>
        <dbReference type="Google" id="ProtNLM"/>
    </source>
</evidence>
<dbReference type="EMBL" id="DTKQ01000018">
    <property type="protein sequence ID" value="HGZ78832.1"/>
    <property type="molecule type" value="Genomic_DNA"/>
</dbReference>
<feature type="signal peptide" evidence="1">
    <location>
        <begin position="1"/>
        <end position="23"/>
    </location>
</feature>
<comment type="caution">
    <text evidence="2">The sequence shown here is derived from an EMBL/GenBank/DDBJ whole genome shotgun (WGS) entry which is preliminary data.</text>
</comment>
<dbReference type="PROSITE" id="PS51257">
    <property type="entry name" value="PROKAR_LIPOPROTEIN"/>
    <property type="match status" value="1"/>
</dbReference>
<protein>
    <recommendedName>
        <fullName evidence="3">Lipoprotein</fullName>
    </recommendedName>
</protein>
<gene>
    <name evidence="2" type="ORF">ENW55_02470</name>
</gene>
<feature type="chain" id="PRO_5032281020" description="Lipoprotein" evidence="1">
    <location>
        <begin position="24"/>
        <end position="171"/>
    </location>
</feature>
<evidence type="ECO:0000313" key="2">
    <source>
        <dbReference type="EMBL" id="HGZ78832.1"/>
    </source>
</evidence>
<accession>A0A832I9G4</accession>
<evidence type="ECO:0000256" key="1">
    <source>
        <dbReference type="SAM" id="SignalP"/>
    </source>
</evidence>
<dbReference type="AlphaFoldDB" id="A0A832I9G4"/>
<proteinExistence type="predicted"/>
<organism evidence="2">
    <name type="scientific">Pseudothermotoga hypogea</name>
    <dbReference type="NCBI Taxonomy" id="57487"/>
    <lineage>
        <taxon>Bacteria</taxon>
        <taxon>Thermotogati</taxon>
        <taxon>Thermotogota</taxon>
        <taxon>Thermotogae</taxon>
        <taxon>Thermotogales</taxon>
        <taxon>Thermotogaceae</taxon>
        <taxon>Pseudothermotoga</taxon>
    </lineage>
</organism>
<sequence>MRKYFRIYLICCVLVLLLFGCGAPQEQKPTIQKLAEDLVGTIESSLTSSTALDDYVKTLTSETNVLTEKSNFIASLRSTLSSLGNDVELLNFNEFTSKSATPIYSFDLGMKPDVVDKVYVMNLLFIDQAQQRKSVYALPFITLKNEANKIYLAVIFMREGNVVVYPKPIAP</sequence>
<name>A0A832I9G4_9THEM</name>